<name>A0A5N6S007_9BIFI</name>
<keyword evidence="6 8" id="KW-1133">Transmembrane helix</keyword>
<evidence type="ECO:0000256" key="7">
    <source>
        <dbReference type="ARBA" id="ARBA00023136"/>
    </source>
</evidence>
<feature type="transmembrane region" description="Helical" evidence="8">
    <location>
        <begin position="250"/>
        <end position="268"/>
    </location>
</feature>
<dbReference type="GO" id="GO:0046428">
    <property type="term" value="F:1,4-dihydroxy-2-naphthoate polyprenyltransferase activity"/>
    <property type="evidence" value="ECO:0007669"/>
    <property type="project" value="UniProtKB-UniRule"/>
</dbReference>
<feature type="transmembrane region" description="Helical" evidence="8">
    <location>
        <begin position="169"/>
        <end position="188"/>
    </location>
</feature>
<feature type="transmembrane region" description="Helical" evidence="8">
    <location>
        <begin position="357"/>
        <end position="379"/>
    </location>
</feature>
<dbReference type="NCBIfam" id="TIGR00751">
    <property type="entry name" value="menA"/>
    <property type="match status" value="1"/>
</dbReference>
<comment type="subcellular location">
    <subcellularLocation>
        <location evidence="8">Cell membrane</location>
        <topology evidence="8">Multi-pass membrane protein</topology>
    </subcellularLocation>
    <subcellularLocation>
        <location evidence="1">Membrane</location>
        <topology evidence="1">Multi-pass membrane protein</topology>
    </subcellularLocation>
</comment>
<organism evidence="10 11">
    <name type="scientific">Bifidobacterium tibiigranuli</name>
    <dbReference type="NCBI Taxonomy" id="2172043"/>
    <lineage>
        <taxon>Bacteria</taxon>
        <taxon>Bacillati</taxon>
        <taxon>Actinomycetota</taxon>
        <taxon>Actinomycetes</taxon>
        <taxon>Bifidobacteriales</taxon>
        <taxon>Bifidobacteriaceae</taxon>
        <taxon>Bifidobacterium</taxon>
    </lineage>
</organism>
<feature type="transmembrane region" description="Helical" evidence="8">
    <location>
        <begin position="71"/>
        <end position="93"/>
    </location>
</feature>
<evidence type="ECO:0000313" key="11">
    <source>
        <dbReference type="Proteomes" id="UP000325415"/>
    </source>
</evidence>
<evidence type="ECO:0000256" key="3">
    <source>
        <dbReference type="ARBA" id="ARBA00022475"/>
    </source>
</evidence>
<comment type="caution">
    <text evidence="10">The sequence shown here is derived from an EMBL/GenBank/DDBJ whole genome shotgun (WGS) entry which is preliminary data.</text>
</comment>
<feature type="transmembrane region" description="Helical" evidence="8">
    <location>
        <begin position="225"/>
        <end position="244"/>
    </location>
</feature>
<evidence type="ECO:0000256" key="1">
    <source>
        <dbReference type="ARBA" id="ARBA00004141"/>
    </source>
</evidence>
<sequence length="408" mass="43216">MKLGLWIQGARPKTLPLGLAPVIAAAMTMWQTVFEGVYGGSYDHRPCPVFGGRPSLDLASNYGRCLTSHGWYIAVTLLCAGVAVFLQIAANFANDYSDGVRGVDSGRGMQGVSLADAADGAGQSGTDQSQSQVQAQSQQLDRELADFEGAQRRQVPSRLVASGVAPKKVLAAAGISAALACACGLAIIALTGHWWLLALGVACIVAGWFYVGGKYPYGYHGWGEISVFAFFGLIATCGTSYALSDTVPHVVIWVAIAQGLLAVAVLSVNNLRDIDDDAAHGKRTWVVRMGRSGGKKFTEMLIVVPALMLAAEFAMGHPWTAAAEEVDNACGWQYASPSDFVGREVCDYSHVAYTQHLFVVTAVAFALACIVCLAAAICVHREKYRGALPLCAFSSLALAFAFGTLYLM</sequence>
<feature type="transmembrane region" description="Helical" evidence="8">
    <location>
        <begin position="194"/>
        <end position="213"/>
    </location>
</feature>
<dbReference type="CDD" id="cd13962">
    <property type="entry name" value="PT_UbiA_UBIAD1"/>
    <property type="match status" value="1"/>
</dbReference>
<comment type="catalytic activity">
    <reaction evidence="8">
        <text>an all-trans-polyprenyl diphosphate + 1,4-dihydroxy-2-naphthoate + H(+) = a 2-demethylmenaquinol + CO2 + diphosphate</text>
        <dbReference type="Rhea" id="RHEA:26478"/>
        <dbReference type="Rhea" id="RHEA-COMP:9563"/>
        <dbReference type="Rhea" id="RHEA-COMP:9564"/>
        <dbReference type="ChEBI" id="CHEBI:11173"/>
        <dbReference type="ChEBI" id="CHEBI:15378"/>
        <dbReference type="ChEBI" id="CHEBI:16526"/>
        <dbReference type="ChEBI" id="CHEBI:33019"/>
        <dbReference type="ChEBI" id="CHEBI:55437"/>
        <dbReference type="ChEBI" id="CHEBI:58914"/>
        <dbReference type="EC" id="2.5.1.74"/>
    </reaction>
</comment>
<feature type="transmembrane region" description="Helical" evidence="8">
    <location>
        <begin position="15"/>
        <end position="33"/>
    </location>
</feature>
<gene>
    <name evidence="8 10" type="primary">menA</name>
    <name evidence="10" type="ORF">DDE84_07860</name>
</gene>
<reference evidence="10 11" key="1">
    <citation type="submission" date="2018-04" db="EMBL/GenBank/DDBJ databases">
        <authorList>
            <person name="Eckel V.P."/>
            <person name="Vogel R.F."/>
        </authorList>
    </citation>
    <scope>NUCLEOTIDE SEQUENCE [LARGE SCALE GENOMIC DNA]</scope>
    <source>
        <strain evidence="11">TMW 2.1764</strain>
    </source>
</reference>
<dbReference type="GO" id="GO:0009234">
    <property type="term" value="P:menaquinone biosynthetic process"/>
    <property type="evidence" value="ECO:0007669"/>
    <property type="project" value="UniProtKB-UniRule"/>
</dbReference>
<evidence type="ECO:0000313" key="10">
    <source>
        <dbReference type="EMBL" id="KAE8127811.1"/>
    </source>
</evidence>
<evidence type="ECO:0000256" key="9">
    <source>
        <dbReference type="NCBIfam" id="TIGR00751"/>
    </source>
</evidence>
<comment type="pathway">
    <text evidence="8">Quinol/quinone metabolism; menaquinone biosynthesis; menaquinol from 1,4-dihydroxy-2-naphthoate: step 1/2.</text>
</comment>
<feature type="transmembrane region" description="Helical" evidence="8">
    <location>
        <begin position="386"/>
        <end position="407"/>
    </location>
</feature>
<keyword evidence="11" id="KW-1185">Reference proteome</keyword>
<dbReference type="GO" id="GO:0042371">
    <property type="term" value="P:vitamin K biosynthetic process"/>
    <property type="evidence" value="ECO:0007669"/>
    <property type="project" value="TreeGrafter"/>
</dbReference>
<dbReference type="UniPathway" id="UPA00079">
    <property type="reaction ID" value="UER00168"/>
</dbReference>
<keyword evidence="2 8" id="KW-0474">Menaquinone biosynthesis</keyword>
<accession>A0A5N6S007</accession>
<comment type="function">
    <text evidence="8">Conversion of 1,4-dihydroxy-2-naphthoate (DHNA) to demethylmenaquinone (DMK).</text>
</comment>
<keyword evidence="3 8" id="KW-1003">Cell membrane</keyword>
<dbReference type="OrthoDB" id="9767568at2"/>
<feature type="transmembrane region" description="Helical" evidence="8">
    <location>
        <begin position="297"/>
        <end position="315"/>
    </location>
</feature>
<dbReference type="EC" id="2.5.1.74" evidence="8 9"/>
<keyword evidence="5 8" id="KW-0812">Transmembrane</keyword>
<dbReference type="InterPro" id="IPR004657">
    <property type="entry name" value="MenA"/>
</dbReference>
<dbReference type="Proteomes" id="UP000325415">
    <property type="component" value="Unassembled WGS sequence"/>
</dbReference>
<protein>
    <recommendedName>
        <fullName evidence="8 9">1,4-dihydroxy-2-naphthoate octaprenyltransferase</fullName>
        <shortName evidence="8">DHNA-octaprenyltransferase</shortName>
        <ecNumber evidence="8 9">2.5.1.74</ecNumber>
    </recommendedName>
</protein>
<dbReference type="HAMAP" id="MF_01937">
    <property type="entry name" value="MenA_1"/>
    <property type="match status" value="1"/>
</dbReference>
<dbReference type="AlphaFoldDB" id="A0A5N6S007"/>
<keyword evidence="7 8" id="KW-0472">Membrane</keyword>
<dbReference type="GO" id="GO:0005886">
    <property type="term" value="C:plasma membrane"/>
    <property type="evidence" value="ECO:0007669"/>
    <property type="project" value="UniProtKB-SubCell"/>
</dbReference>
<evidence type="ECO:0000256" key="8">
    <source>
        <dbReference type="HAMAP-Rule" id="MF_01937"/>
    </source>
</evidence>
<dbReference type="EMBL" id="QDAG01000007">
    <property type="protein sequence ID" value="KAE8127811.1"/>
    <property type="molecule type" value="Genomic_DNA"/>
</dbReference>
<dbReference type="InterPro" id="IPR000537">
    <property type="entry name" value="UbiA_prenyltransferase"/>
</dbReference>
<evidence type="ECO:0000256" key="4">
    <source>
        <dbReference type="ARBA" id="ARBA00022679"/>
    </source>
</evidence>
<evidence type="ECO:0000256" key="2">
    <source>
        <dbReference type="ARBA" id="ARBA00022428"/>
    </source>
</evidence>
<dbReference type="RefSeq" id="WP_152581135.1">
    <property type="nucleotide sequence ID" value="NZ_QDAG01000007.1"/>
</dbReference>
<dbReference type="PANTHER" id="PTHR13929:SF0">
    <property type="entry name" value="UBIA PRENYLTRANSFERASE DOMAIN-CONTAINING PROTEIN 1"/>
    <property type="match status" value="1"/>
</dbReference>
<evidence type="ECO:0000256" key="6">
    <source>
        <dbReference type="ARBA" id="ARBA00022989"/>
    </source>
</evidence>
<dbReference type="GeneID" id="78127594"/>
<dbReference type="Pfam" id="PF01040">
    <property type="entry name" value="UbiA"/>
    <property type="match status" value="1"/>
</dbReference>
<dbReference type="PANTHER" id="PTHR13929">
    <property type="entry name" value="1,4-DIHYDROXY-2-NAPHTHOATE OCTAPRENYLTRANSFERASE"/>
    <property type="match status" value="1"/>
</dbReference>
<comment type="similarity">
    <text evidence="8">Belongs to the MenA family. Type 1 subfamily.</text>
</comment>
<keyword evidence="4 8" id="KW-0808">Transferase</keyword>
<evidence type="ECO:0000256" key="5">
    <source>
        <dbReference type="ARBA" id="ARBA00022692"/>
    </source>
</evidence>
<dbReference type="InterPro" id="IPR026046">
    <property type="entry name" value="UBIAD1"/>
</dbReference>
<proteinExistence type="inferred from homology"/>